<dbReference type="HAMAP" id="MF_01965">
    <property type="entry name" value="NADHX_dehydratase"/>
    <property type="match status" value="1"/>
</dbReference>
<evidence type="ECO:0000256" key="1">
    <source>
        <dbReference type="ARBA" id="ARBA00000013"/>
    </source>
</evidence>
<feature type="domain" description="YjeF N-terminal" evidence="22">
    <location>
        <begin position="14"/>
        <end position="207"/>
    </location>
</feature>
<evidence type="ECO:0000256" key="12">
    <source>
        <dbReference type="ARBA" id="ARBA00022958"/>
    </source>
</evidence>
<dbReference type="EMBL" id="UINC01003543">
    <property type="protein sequence ID" value="SVA07247.1"/>
    <property type="molecule type" value="Genomic_DNA"/>
</dbReference>
<comment type="catalytic activity">
    <reaction evidence="1">
        <text>(6R)-NADHX = (6S)-NADHX</text>
        <dbReference type="Rhea" id="RHEA:32215"/>
        <dbReference type="ChEBI" id="CHEBI:64074"/>
        <dbReference type="ChEBI" id="CHEBI:64075"/>
        <dbReference type="EC" id="5.1.99.6"/>
    </reaction>
</comment>
<dbReference type="GO" id="GO:0052856">
    <property type="term" value="F:NAD(P)HX epimerase activity"/>
    <property type="evidence" value="ECO:0007669"/>
    <property type="project" value="UniProtKB-EC"/>
</dbReference>
<dbReference type="PROSITE" id="PS51385">
    <property type="entry name" value="YJEF_N"/>
    <property type="match status" value="1"/>
</dbReference>
<keyword evidence="11" id="KW-0521">NADP</keyword>
<keyword evidence="15" id="KW-0456">Lyase</keyword>
<dbReference type="PROSITE" id="PS51383">
    <property type="entry name" value="YJEF_C_3"/>
    <property type="match status" value="1"/>
</dbReference>
<evidence type="ECO:0000256" key="10">
    <source>
        <dbReference type="ARBA" id="ARBA00022840"/>
    </source>
</evidence>
<keyword evidence="8" id="KW-0479">Metal-binding</keyword>
<comment type="cofactor">
    <cofactor evidence="3">
        <name>K(+)</name>
        <dbReference type="ChEBI" id="CHEBI:29103"/>
    </cofactor>
</comment>
<organism evidence="23">
    <name type="scientific">marine metagenome</name>
    <dbReference type="NCBI Taxonomy" id="408172"/>
    <lineage>
        <taxon>unclassified sequences</taxon>
        <taxon>metagenomes</taxon>
        <taxon>ecological metagenomes</taxon>
    </lineage>
</organism>
<sequence>MTEPACWELEWDEVAVLDRNASAMGIEASLLMRAAGEALAKRAIEMSGGAPILFLCGPGNNGGDGFVAAAIVRQSGGDASVLASHSSSRGDTASEARVTASDLGVRINVWPMHPEVEARGLLVDCLLGAGATGPGASLRPPINEIVGWARDLGRPVLACDIPTGLGGADSLSAVETITFHSLKRGLSPEECGKIKVVPLPWPREVEDCGIGDIERYPRILDHARKGDRGRLWVIGGGPYHGAPILAGMAAARSGCDLVHVAMPSAAVERAEWPATLIPENLPDREMLTVASIGTISHALESLKAPQAVVIGPGLGRHESTLEAVTSLLGKAAANGIPVVIDADGLAALPEGFWPVGLHGVATPHASEAKRWLGDESPESALSGASGEDAVIVITGPEDELTGPRGRRCFATGGHPRMAVGGTGDLLAGTIGGLLAQGMGAWPAARLGCALLREAGSRAAASTGPGLLAEDVPIHIAQALATWLGDERC</sequence>
<comment type="similarity">
    <text evidence="4">In the N-terminal section; belongs to the NnrE/AIBP family.</text>
</comment>
<dbReference type="Gene3D" id="3.40.50.10260">
    <property type="entry name" value="YjeF N-terminal domain"/>
    <property type="match status" value="1"/>
</dbReference>
<keyword evidence="12" id="KW-0630">Potassium</keyword>
<evidence type="ECO:0000256" key="15">
    <source>
        <dbReference type="ARBA" id="ARBA00023239"/>
    </source>
</evidence>
<comment type="function">
    <text evidence="17">Bifunctional enzyme that catalyzes the epimerization of the S- and R-forms of NAD(P)HX and the dehydration of the S-form of NAD(P)HX at the expense of ADP, which is converted to AMP. This allows the repair of both epimers of NAD(P)HX, a damaged form of NAD(P)H that is a result of enzymatic or heat-dependent hydration.</text>
</comment>
<dbReference type="EC" id="5.1.99.6" evidence="6"/>
<dbReference type="GO" id="GO:0052855">
    <property type="term" value="F:ADP-dependent NAD(P)H-hydrate dehydratase activity"/>
    <property type="evidence" value="ECO:0007669"/>
    <property type="project" value="UniProtKB-EC"/>
</dbReference>
<accession>A0A381SXY4</accession>
<evidence type="ECO:0000256" key="16">
    <source>
        <dbReference type="ARBA" id="ARBA00023268"/>
    </source>
</evidence>
<evidence type="ECO:0000256" key="4">
    <source>
        <dbReference type="ARBA" id="ARBA00006001"/>
    </source>
</evidence>
<evidence type="ECO:0000256" key="17">
    <source>
        <dbReference type="ARBA" id="ARBA00025153"/>
    </source>
</evidence>
<evidence type="ECO:0000256" key="14">
    <source>
        <dbReference type="ARBA" id="ARBA00023235"/>
    </source>
</evidence>
<evidence type="ECO:0000256" key="8">
    <source>
        <dbReference type="ARBA" id="ARBA00022723"/>
    </source>
</evidence>
<evidence type="ECO:0000256" key="6">
    <source>
        <dbReference type="ARBA" id="ARBA00012228"/>
    </source>
</evidence>
<gene>
    <name evidence="23" type="ORF">METZ01_LOCUS60101</name>
</gene>
<dbReference type="CDD" id="cd01171">
    <property type="entry name" value="YXKO-related"/>
    <property type="match status" value="1"/>
</dbReference>
<keyword evidence="9" id="KW-0547">Nucleotide-binding</keyword>
<evidence type="ECO:0000256" key="7">
    <source>
        <dbReference type="ARBA" id="ARBA00013129"/>
    </source>
</evidence>
<keyword evidence="13" id="KW-0520">NAD</keyword>
<comment type="catalytic activity">
    <reaction evidence="2">
        <text>(6R)-NADPHX = (6S)-NADPHX</text>
        <dbReference type="Rhea" id="RHEA:32227"/>
        <dbReference type="ChEBI" id="CHEBI:64076"/>
        <dbReference type="ChEBI" id="CHEBI:64077"/>
        <dbReference type="EC" id="5.1.99.6"/>
    </reaction>
</comment>
<comment type="catalytic activity">
    <reaction evidence="20">
        <text>(6S)-NADPHX + ADP = AMP + phosphate + NADPH + H(+)</text>
        <dbReference type="Rhea" id="RHEA:32235"/>
        <dbReference type="ChEBI" id="CHEBI:15378"/>
        <dbReference type="ChEBI" id="CHEBI:43474"/>
        <dbReference type="ChEBI" id="CHEBI:57783"/>
        <dbReference type="ChEBI" id="CHEBI:64076"/>
        <dbReference type="ChEBI" id="CHEBI:456215"/>
        <dbReference type="ChEBI" id="CHEBI:456216"/>
        <dbReference type="EC" id="4.2.1.136"/>
    </reaction>
</comment>
<evidence type="ECO:0000256" key="3">
    <source>
        <dbReference type="ARBA" id="ARBA00001958"/>
    </source>
</evidence>
<evidence type="ECO:0000256" key="5">
    <source>
        <dbReference type="ARBA" id="ARBA00009524"/>
    </source>
</evidence>
<evidence type="ECO:0000256" key="18">
    <source>
        <dbReference type="ARBA" id="ARBA00032624"/>
    </source>
</evidence>
<keyword evidence="16" id="KW-0511">Multifunctional enzyme</keyword>
<dbReference type="Gene3D" id="3.40.1190.20">
    <property type="match status" value="1"/>
</dbReference>
<dbReference type="EC" id="4.2.1.136" evidence="7"/>
<dbReference type="Pfam" id="PF03853">
    <property type="entry name" value="YjeF_N"/>
    <property type="match status" value="1"/>
</dbReference>
<dbReference type="SUPFAM" id="SSF53613">
    <property type="entry name" value="Ribokinase-like"/>
    <property type="match status" value="1"/>
</dbReference>
<feature type="domain" description="YjeF C-terminal" evidence="21">
    <location>
        <begin position="208"/>
        <end position="482"/>
    </location>
</feature>
<keyword evidence="14" id="KW-0413">Isomerase</keyword>
<dbReference type="GO" id="GO:0110051">
    <property type="term" value="P:metabolite repair"/>
    <property type="evidence" value="ECO:0007669"/>
    <property type="project" value="TreeGrafter"/>
</dbReference>
<dbReference type="InterPro" id="IPR029056">
    <property type="entry name" value="Ribokinase-like"/>
</dbReference>
<evidence type="ECO:0000256" key="20">
    <source>
        <dbReference type="ARBA" id="ARBA00049209"/>
    </source>
</evidence>
<dbReference type="InterPro" id="IPR036652">
    <property type="entry name" value="YjeF_N_dom_sf"/>
</dbReference>
<evidence type="ECO:0000256" key="11">
    <source>
        <dbReference type="ARBA" id="ARBA00022857"/>
    </source>
</evidence>
<dbReference type="NCBIfam" id="TIGR00196">
    <property type="entry name" value="yjeF_cterm"/>
    <property type="match status" value="1"/>
</dbReference>
<comment type="catalytic activity">
    <reaction evidence="19">
        <text>(6S)-NADHX + ADP = AMP + phosphate + NADH + H(+)</text>
        <dbReference type="Rhea" id="RHEA:32223"/>
        <dbReference type="ChEBI" id="CHEBI:15378"/>
        <dbReference type="ChEBI" id="CHEBI:43474"/>
        <dbReference type="ChEBI" id="CHEBI:57945"/>
        <dbReference type="ChEBI" id="CHEBI:64074"/>
        <dbReference type="ChEBI" id="CHEBI:456215"/>
        <dbReference type="ChEBI" id="CHEBI:456216"/>
        <dbReference type="EC" id="4.2.1.136"/>
    </reaction>
</comment>
<name>A0A381SXY4_9ZZZZ</name>
<evidence type="ECO:0000259" key="22">
    <source>
        <dbReference type="PROSITE" id="PS51385"/>
    </source>
</evidence>
<dbReference type="GO" id="GO:0046872">
    <property type="term" value="F:metal ion binding"/>
    <property type="evidence" value="ECO:0007669"/>
    <property type="project" value="UniProtKB-KW"/>
</dbReference>
<dbReference type="Pfam" id="PF01256">
    <property type="entry name" value="Carb_kinase"/>
    <property type="match status" value="1"/>
</dbReference>
<dbReference type="InterPro" id="IPR030677">
    <property type="entry name" value="Nnr"/>
</dbReference>
<dbReference type="PANTHER" id="PTHR12592:SF0">
    <property type="entry name" value="ATP-DEPENDENT (S)-NAD(P)H-HYDRATE DEHYDRATASE"/>
    <property type="match status" value="1"/>
</dbReference>
<dbReference type="NCBIfam" id="TIGR00197">
    <property type="entry name" value="yjeF_nterm"/>
    <property type="match status" value="1"/>
</dbReference>
<evidence type="ECO:0000256" key="9">
    <source>
        <dbReference type="ARBA" id="ARBA00022741"/>
    </source>
</evidence>
<dbReference type="PIRSF" id="PIRSF017184">
    <property type="entry name" value="Nnr"/>
    <property type="match status" value="1"/>
</dbReference>
<evidence type="ECO:0000256" key="19">
    <source>
        <dbReference type="ARBA" id="ARBA00048238"/>
    </source>
</evidence>
<comment type="similarity">
    <text evidence="5">In the C-terminal section; belongs to the NnrD/CARKD family.</text>
</comment>
<proteinExistence type="inferred from homology"/>
<evidence type="ECO:0000256" key="13">
    <source>
        <dbReference type="ARBA" id="ARBA00023027"/>
    </source>
</evidence>
<reference evidence="23" key="1">
    <citation type="submission" date="2018-05" db="EMBL/GenBank/DDBJ databases">
        <authorList>
            <person name="Lanie J.A."/>
            <person name="Ng W.-L."/>
            <person name="Kazmierczak K.M."/>
            <person name="Andrzejewski T.M."/>
            <person name="Davidsen T.M."/>
            <person name="Wayne K.J."/>
            <person name="Tettelin H."/>
            <person name="Glass J.I."/>
            <person name="Rusch D."/>
            <person name="Podicherti R."/>
            <person name="Tsui H.-C.T."/>
            <person name="Winkler M.E."/>
        </authorList>
    </citation>
    <scope>NUCLEOTIDE SEQUENCE</scope>
</reference>
<keyword evidence="10" id="KW-0067">ATP-binding</keyword>
<dbReference type="SUPFAM" id="SSF64153">
    <property type="entry name" value="YjeF N-terminal domain-like"/>
    <property type="match status" value="1"/>
</dbReference>
<dbReference type="GO" id="GO:0005524">
    <property type="term" value="F:ATP binding"/>
    <property type="evidence" value="ECO:0007669"/>
    <property type="project" value="UniProtKB-KW"/>
</dbReference>
<dbReference type="InterPro" id="IPR000631">
    <property type="entry name" value="CARKD"/>
</dbReference>
<dbReference type="AlphaFoldDB" id="A0A381SXY4"/>
<evidence type="ECO:0000256" key="2">
    <source>
        <dbReference type="ARBA" id="ARBA00000909"/>
    </source>
</evidence>
<protein>
    <recommendedName>
        <fullName evidence="18">Nicotinamide nucleotide repair protein</fullName>
        <ecNumber evidence="7">4.2.1.136</ecNumber>
        <ecNumber evidence="6">5.1.99.6</ecNumber>
    </recommendedName>
</protein>
<evidence type="ECO:0000259" key="21">
    <source>
        <dbReference type="PROSITE" id="PS51383"/>
    </source>
</evidence>
<evidence type="ECO:0000313" key="23">
    <source>
        <dbReference type="EMBL" id="SVA07247.1"/>
    </source>
</evidence>
<dbReference type="InterPro" id="IPR004443">
    <property type="entry name" value="YjeF_N_dom"/>
</dbReference>
<dbReference type="PANTHER" id="PTHR12592">
    <property type="entry name" value="ATP-DEPENDENT (S)-NAD(P)H-HYDRATE DEHYDRATASE FAMILY MEMBER"/>
    <property type="match status" value="1"/>
</dbReference>